<reference evidence="3" key="1">
    <citation type="submission" date="2023-06" db="EMBL/GenBank/DDBJ databases">
        <title>Genome-scale phylogeny and comparative genomics of the fungal order Sordariales.</title>
        <authorList>
            <consortium name="Lawrence Berkeley National Laboratory"/>
            <person name="Hensen N."/>
            <person name="Bonometti L."/>
            <person name="Westerberg I."/>
            <person name="Brannstrom I.O."/>
            <person name="Guillou S."/>
            <person name="Cros-Aarteil S."/>
            <person name="Calhoun S."/>
            <person name="Haridas S."/>
            <person name="Kuo A."/>
            <person name="Mondo S."/>
            <person name="Pangilinan J."/>
            <person name="Riley R."/>
            <person name="LaButti K."/>
            <person name="Andreopoulos B."/>
            <person name="Lipzen A."/>
            <person name="Chen C."/>
            <person name="Yanf M."/>
            <person name="Daum C."/>
            <person name="Ng V."/>
            <person name="Clum A."/>
            <person name="Steindorff A."/>
            <person name="Ohm R."/>
            <person name="Martin F."/>
            <person name="Silar P."/>
            <person name="Natvig D."/>
            <person name="Lalanne C."/>
            <person name="Gautier V."/>
            <person name="Ament-velasquez S.L."/>
            <person name="Kruys A."/>
            <person name="Hutchinson M.I."/>
            <person name="Powell A.J."/>
            <person name="Barry K."/>
            <person name="Miller A.N."/>
            <person name="Grigoriev I.V."/>
            <person name="Debuchy R."/>
            <person name="Gladieux P."/>
            <person name="Thoren M.H."/>
            <person name="Johannesson H."/>
        </authorList>
    </citation>
    <scope>NUCLEOTIDE SEQUENCE</scope>
    <source>
        <strain evidence="3">SMH2392-1A</strain>
    </source>
</reference>
<dbReference type="Proteomes" id="UP001172101">
    <property type="component" value="Unassembled WGS sequence"/>
</dbReference>
<sequence>MAVRVQLNLFRVHSESRRGGLVLVLLLGSSGWRAFGVVGMEGQRHFQRLMFGDGYGSEVQLTKRPRKFKDFFSNYTLSRLEKRERKKEEEKESRGENGNETSKLAKVSVA</sequence>
<keyword evidence="2" id="KW-1133">Transmembrane helix</keyword>
<evidence type="ECO:0000313" key="3">
    <source>
        <dbReference type="EMBL" id="KAK0713131.1"/>
    </source>
</evidence>
<dbReference type="EMBL" id="JAUIRO010000005">
    <property type="protein sequence ID" value="KAK0713131.1"/>
    <property type="molecule type" value="Genomic_DNA"/>
</dbReference>
<accession>A0AA40AC31</accession>
<comment type="caution">
    <text evidence="3">The sequence shown here is derived from an EMBL/GenBank/DDBJ whole genome shotgun (WGS) entry which is preliminary data.</text>
</comment>
<feature type="transmembrane region" description="Helical" evidence="2">
    <location>
        <begin position="20"/>
        <end position="40"/>
    </location>
</feature>
<organism evidence="3 4">
    <name type="scientific">Lasiosphaeria miniovina</name>
    <dbReference type="NCBI Taxonomy" id="1954250"/>
    <lineage>
        <taxon>Eukaryota</taxon>
        <taxon>Fungi</taxon>
        <taxon>Dikarya</taxon>
        <taxon>Ascomycota</taxon>
        <taxon>Pezizomycotina</taxon>
        <taxon>Sordariomycetes</taxon>
        <taxon>Sordariomycetidae</taxon>
        <taxon>Sordariales</taxon>
        <taxon>Lasiosphaeriaceae</taxon>
        <taxon>Lasiosphaeria</taxon>
    </lineage>
</organism>
<dbReference type="AlphaFoldDB" id="A0AA40AC31"/>
<protein>
    <submittedName>
        <fullName evidence="3">Uncharacterized protein</fullName>
    </submittedName>
</protein>
<gene>
    <name evidence="3" type="ORF">B0T26DRAFT_357172</name>
</gene>
<dbReference type="GeneID" id="85317857"/>
<evidence type="ECO:0000256" key="2">
    <source>
        <dbReference type="SAM" id="Phobius"/>
    </source>
</evidence>
<feature type="region of interest" description="Disordered" evidence="1">
    <location>
        <begin position="81"/>
        <end position="110"/>
    </location>
</feature>
<name>A0AA40AC31_9PEZI</name>
<keyword evidence="2" id="KW-0472">Membrane</keyword>
<keyword evidence="4" id="KW-1185">Reference proteome</keyword>
<dbReference type="RefSeq" id="XP_060294454.1">
    <property type="nucleotide sequence ID" value="XM_060434587.1"/>
</dbReference>
<proteinExistence type="predicted"/>
<evidence type="ECO:0000256" key="1">
    <source>
        <dbReference type="SAM" id="MobiDB-lite"/>
    </source>
</evidence>
<keyword evidence="2" id="KW-0812">Transmembrane</keyword>
<feature type="compositionally biased region" description="Basic and acidic residues" evidence="1">
    <location>
        <begin position="81"/>
        <end position="97"/>
    </location>
</feature>
<evidence type="ECO:0000313" key="4">
    <source>
        <dbReference type="Proteomes" id="UP001172101"/>
    </source>
</evidence>